<keyword evidence="4" id="KW-1185">Reference proteome</keyword>
<dbReference type="InParanoid" id="H2Y6T3"/>
<feature type="region of interest" description="Disordered" evidence="2">
    <location>
        <begin position="195"/>
        <end position="238"/>
    </location>
</feature>
<evidence type="ECO:0000256" key="1">
    <source>
        <dbReference type="SAM" id="Coils"/>
    </source>
</evidence>
<evidence type="ECO:0000256" key="2">
    <source>
        <dbReference type="SAM" id="MobiDB-lite"/>
    </source>
</evidence>
<dbReference type="AlphaFoldDB" id="H2Y6T3"/>
<dbReference type="Proteomes" id="UP000007875">
    <property type="component" value="Unassembled WGS sequence"/>
</dbReference>
<feature type="coiled-coil region" evidence="1">
    <location>
        <begin position="17"/>
        <end position="51"/>
    </location>
</feature>
<feature type="compositionally biased region" description="Low complexity" evidence="2">
    <location>
        <begin position="227"/>
        <end position="238"/>
    </location>
</feature>
<keyword evidence="1" id="KW-0175">Coiled coil</keyword>
<proteinExistence type="predicted"/>
<dbReference type="Ensembl" id="ENSCSAVT00000001042.1">
    <property type="protein sequence ID" value="ENSCSAVP00000001031.1"/>
    <property type="gene ID" value="ENSCSAVG00000000572.1"/>
</dbReference>
<reference evidence="4" key="1">
    <citation type="submission" date="2003-08" db="EMBL/GenBank/DDBJ databases">
        <authorList>
            <person name="Birren B."/>
            <person name="Nusbaum C."/>
            <person name="Abebe A."/>
            <person name="Abouelleil A."/>
            <person name="Adekoya E."/>
            <person name="Ait-zahra M."/>
            <person name="Allen N."/>
            <person name="Allen T."/>
            <person name="An P."/>
            <person name="Anderson M."/>
            <person name="Anderson S."/>
            <person name="Arachchi H."/>
            <person name="Armbruster J."/>
            <person name="Bachantsang P."/>
            <person name="Baldwin J."/>
            <person name="Barry A."/>
            <person name="Bayul T."/>
            <person name="Blitshsteyn B."/>
            <person name="Bloom T."/>
            <person name="Blye J."/>
            <person name="Boguslavskiy L."/>
            <person name="Borowsky M."/>
            <person name="Boukhgalter B."/>
            <person name="Brunache A."/>
            <person name="Butler J."/>
            <person name="Calixte N."/>
            <person name="Calvo S."/>
            <person name="Camarata J."/>
            <person name="Campo K."/>
            <person name="Chang J."/>
            <person name="Cheshatsang Y."/>
            <person name="Citroen M."/>
            <person name="Collymore A."/>
            <person name="Considine T."/>
            <person name="Cook A."/>
            <person name="Cooke P."/>
            <person name="Corum B."/>
            <person name="Cuomo C."/>
            <person name="David R."/>
            <person name="Dawoe T."/>
            <person name="Degray S."/>
            <person name="Dodge S."/>
            <person name="Dooley K."/>
            <person name="Dorje P."/>
            <person name="Dorjee K."/>
            <person name="Dorris L."/>
            <person name="Duffey N."/>
            <person name="Dupes A."/>
            <person name="Elkins T."/>
            <person name="Engels R."/>
            <person name="Erickson J."/>
            <person name="Farina A."/>
            <person name="Faro S."/>
            <person name="Ferreira P."/>
            <person name="Fischer H."/>
            <person name="Fitzgerald M."/>
            <person name="Foley K."/>
            <person name="Gage D."/>
            <person name="Galagan J."/>
            <person name="Gearin G."/>
            <person name="Gnerre S."/>
            <person name="Gnirke A."/>
            <person name="Goyette A."/>
            <person name="Graham J."/>
            <person name="Grandbois E."/>
            <person name="Gyaltsen K."/>
            <person name="Hafez N."/>
            <person name="Hagopian D."/>
            <person name="Hagos B."/>
            <person name="Hall J."/>
            <person name="Hatcher B."/>
            <person name="Heller A."/>
            <person name="Higgins H."/>
            <person name="Honan T."/>
            <person name="Horn A."/>
            <person name="Houde N."/>
            <person name="Hughes L."/>
            <person name="Hulme W."/>
            <person name="Husby E."/>
            <person name="Iliev I."/>
            <person name="Jaffe D."/>
            <person name="Jones C."/>
            <person name="Kamal M."/>
            <person name="Kamat A."/>
            <person name="Kamvysselis M."/>
            <person name="Karlsson E."/>
            <person name="Kells C."/>
            <person name="Kieu A."/>
            <person name="Kisner P."/>
            <person name="Kodira C."/>
            <person name="Kulbokas E."/>
            <person name="Labutti K."/>
            <person name="Lama D."/>
            <person name="Landers T."/>
            <person name="Leger J."/>
            <person name="Levine S."/>
            <person name="Lewis D."/>
            <person name="Lewis T."/>
            <person name="Lindblad-toh K."/>
            <person name="Liu X."/>
            <person name="Lokyitsang T."/>
            <person name="Lokyitsang Y."/>
            <person name="Lucien O."/>
            <person name="Lui A."/>
            <person name="Ma L.J."/>
            <person name="Mabbitt R."/>
            <person name="Macdonald J."/>
            <person name="Maclean C."/>
            <person name="Major J."/>
            <person name="Manning J."/>
            <person name="Marabella R."/>
            <person name="Maru K."/>
            <person name="Matthews C."/>
            <person name="Mauceli E."/>
            <person name="Mccarthy M."/>
            <person name="Mcdonough S."/>
            <person name="Mcghee T."/>
            <person name="Meldrim J."/>
            <person name="Meneus L."/>
            <person name="Mesirov J."/>
            <person name="Mihalev A."/>
            <person name="Mihova T."/>
            <person name="Mikkelsen T."/>
            <person name="Mlenga V."/>
            <person name="Moru K."/>
            <person name="Mozes J."/>
            <person name="Mulrain L."/>
            <person name="Munson G."/>
            <person name="Naylor J."/>
            <person name="Newes C."/>
            <person name="Nguyen C."/>
            <person name="Nguyen N."/>
            <person name="Nguyen T."/>
            <person name="Nicol R."/>
            <person name="Nielsen C."/>
            <person name="Nizzari M."/>
            <person name="Norbu C."/>
            <person name="Norbu N."/>
            <person name="O'donnell P."/>
            <person name="Okoawo O."/>
            <person name="O'leary S."/>
            <person name="Omotosho B."/>
            <person name="O'neill K."/>
            <person name="Osman S."/>
            <person name="Parker S."/>
            <person name="Perrin D."/>
            <person name="Phunkhang P."/>
            <person name="Piqani B."/>
            <person name="Purcell S."/>
            <person name="Rachupka T."/>
            <person name="Ramasamy U."/>
            <person name="Rameau R."/>
            <person name="Ray V."/>
            <person name="Raymond C."/>
            <person name="Retta R."/>
            <person name="Richardson S."/>
            <person name="Rise C."/>
            <person name="Rodriguez J."/>
            <person name="Rogers J."/>
            <person name="Rogov P."/>
            <person name="Rutman M."/>
            <person name="Schupbach R."/>
            <person name="Seaman C."/>
            <person name="Settipalli S."/>
            <person name="Sharpe T."/>
            <person name="Sheridan J."/>
            <person name="Sherpa N."/>
            <person name="Shi J."/>
            <person name="Smirnov S."/>
            <person name="Smith C."/>
            <person name="Sougnez C."/>
            <person name="Spencer B."/>
            <person name="Stalker J."/>
            <person name="Stange-thomann N."/>
            <person name="Stavropoulos S."/>
            <person name="Stetson K."/>
            <person name="Stone C."/>
            <person name="Stone S."/>
            <person name="Stubbs M."/>
            <person name="Talamas J."/>
            <person name="Tchuinga P."/>
            <person name="Tenzing P."/>
            <person name="Tesfaye S."/>
            <person name="Theodore J."/>
            <person name="Thoulutsang Y."/>
            <person name="Topham K."/>
            <person name="Towey S."/>
            <person name="Tsamla T."/>
            <person name="Tsomo N."/>
            <person name="Vallee D."/>
            <person name="Vassiliev H."/>
            <person name="Venkataraman V."/>
            <person name="Vinson J."/>
            <person name="Vo A."/>
            <person name="Wade C."/>
            <person name="Wang S."/>
            <person name="Wangchuk T."/>
            <person name="Wangdi T."/>
            <person name="Whittaker C."/>
            <person name="Wilkinson J."/>
            <person name="Wu Y."/>
            <person name="Wyman D."/>
            <person name="Yadav S."/>
            <person name="Yang S."/>
            <person name="Yang X."/>
            <person name="Yeager S."/>
            <person name="Yee E."/>
            <person name="Young G."/>
            <person name="Zainoun J."/>
            <person name="Zembeck L."/>
            <person name="Zimmer A."/>
            <person name="Zody M."/>
            <person name="Lander E."/>
        </authorList>
    </citation>
    <scope>NUCLEOTIDE SEQUENCE [LARGE SCALE GENOMIC DNA]</scope>
</reference>
<feature type="coiled-coil region" evidence="1">
    <location>
        <begin position="107"/>
        <end position="134"/>
    </location>
</feature>
<organism evidence="3 4">
    <name type="scientific">Ciona savignyi</name>
    <name type="common">Pacific transparent sea squirt</name>
    <dbReference type="NCBI Taxonomy" id="51511"/>
    <lineage>
        <taxon>Eukaryota</taxon>
        <taxon>Metazoa</taxon>
        <taxon>Chordata</taxon>
        <taxon>Tunicata</taxon>
        <taxon>Ascidiacea</taxon>
        <taxon>Phlebobranchia</taxon>
        <taxon>Cionidae</taxon>
        <taxon>Ciona</taxon>
    </lineage>
</organism>
<evidence type="ECO:0000313" key="4">
    <source>
        <dbReference type="Proteomes" id="UP000007875"/>
    </source>
</evidence>
<accession>H2Y6T3</accession>
<evidence type="ECO:0000313" key="3">
    <source>
        <dbReference type="Ensembl" id="ENSCSAVP00000001031.1"/>
    </source>
</evidence>
<dbReference type="GeneTree" id="ENSGT00530000067337"/>
<sequence>MASCVTACDGRMNESTLLRCLETIKQLKSKNEKLNHENQTLQEQLVTVTQKINDVRSGEATLSFHQNQPITTPTAENETLMELTKVNQALQEKLQANNVDMSDFMDKEEHNMLMEGYRKKIQILKQENKTLRENSSCEQMATKMSRLSTLLEKCCAVNQSYAEKIEKLQKDLSSLAAEVPPCVKMDEATTKAHAASNDYDFPHGNRTASGENVQHPEEEVKSPGQRSSSESSSEMNLR</sequence>
<dbReference type="HOGENOM" id="CLU_1168164_0_0_1"/>
<reference evidence="3" key="2">
    <citation type="submission" date="2025-08" db="UniProtKB">
        <authorList>
            <consortium name="Ensembl"/>
        </authorList>
    </citation>
    <scope>IDENTIFICATION</scope>
</reference>
<reference evidence="3" key="3">
    <citation type="submission" date="2025-09" db="UniProtKB">
        <authorList>
            <consortium name="Ensembl"/>
        </authorList>
    </citation>
    <scope>IDENTIFICATION</scope>
</reference>
<protein>
    <submittedName>
        <fullName evidence="3">Uncharacterized protein</fullName>
    </submittedName>
</protein>
<name>H2Y6T3_CIOSA</name>